<dbReference type="InterPro" id="IPR027831">
    <property type="entry name" value="DUF4485"/>
</dbReference>
<evidence type="ECO:0000313" key="4">
    <source>
        <dbReference type="Proteomes" id="UP000237271"/>
    </source>
</evidence>
<feature type="domain" description="DUF4485" evidence="2">
    <location>
        <begin position="36"/>
        <end position="80"/>
    </location>
</feature>
<dbReference type="AlphaFoldDB" id="A0A2P4YA69"/>
<accession>A0A2P4YA69</accession>
<gene>
    <name evidence="3" type="ORF">PHPALM_8305</name>
</gene>
<organism evidence="3 4">
    <name type="scientific">Phytophthora palmivora</name>
    <dbReference type="NCBI Taxonomy" id="4796"/>
    <lineage>
        <taxon>Eukaryota</taxon>
        <taxon>Sar</taxon>
        <taxon>Stramenopiles</taxon>
        <taxon>Oomycota</taxon>
        <taxon>Peronosporomycetes</taxon>
        <taxon>Peronosporales</taxon>
        <taxon>Peronosporaceae</taxon>
        <taxon>Phytophthora</taxon>
    </lineage>
</organism>
<protein>
    <recommendedName>
        <fullName evidence="2">DUF4485 domain-containing protein</fullName>
    </recommendedName>
</protein>
<name>A0A2P4YA69_9STRA</name>
<dbReference type="Pfam" id="PF14846">
    <property type="entry name" value="DUF4485"/>
    <property type="match status" value="1"/>
</dbReference>
<comment type="caution">
    <text evidence="3">The sequence shown here is derived from an EMBL/GenBank/DDBJ whole genome shotgun (WGS) entry which is preliminary data.</text>
</comment>
<evidence type="ECO:0000256" key="1">
    <source>
        <dbReference type="SAM" id="Coils"/>
    </source>
</evidence>
<evidence type="ECO:0000259" key="2">
    <source>
        <dbReference type="Pfam" id="PF14846"/>
    </source>
</evidence>
<dbReference type="OrthoDB" id="78101at2759"/>
<keyword evidence="4" id="KW-1185">Reference proteome</keyword>
<feature type="coiled-coil region" evidence="1">
    <location>
        <begin position="159"/>
        <end position="193"/>
    </location>
</feature>
<proteinExistence type="predicted"/>
<sequence>MGITNIGLSSNSTEYLRHVLAHIQNLCAKAAEEGATDKHQQIRVVHWLRKLRSQPTSNCTWLKNVLEYANVLLHMLLEGVSDRGAFYENAAPRSVSSTSEIPEPIRGAVGVVEKVNKQIQTQEQDDQWEWQRVWKGAFDKIRQQLRVKTEETETLTIENKELLALVAGYKKALDEAERSQRELEAKHLAEIENLRAVHS</sequence>
<feature type="non-terminal residue" evidence="3">
    <location>
        <position position="199"/>
    </location>
</feature>
<evidence type="ECO:0000313" key="3">
    <source>
        <dbReference type="EMBL" id="POM74698.1"/>
    </source>
</evidence>
<dbReference type="Proteomes" id="UP000237271">
    <property type="component" value="Unassembled WGS sequence"/>
</dbReference>
<keyword evidence="1" id="KW-0175">Coiled coil</keyword>
<dbReference type="EMBL" id="NCKW01004583">
    <property type="protein sequence ID" value="POM74698.1"/>
    <property type="molecule type" value="Genomic_DNA"/>
</dbReference>
<reference evidence="3 4" key="1">
    <citation type="journal article" date="2017" name="Genome Biol. Evol.">
        <title>Phytophthora megakarya and P. palmivora, closely related causal agents of cacao black pod rot, underwent increases in genome sizes and gene numbers by different mechanisms.</title>
        <authorList>
            <person name="Ali S.S."/>
            <person name="Shao J."/>
            <person name="Lary D.J."/>
            <person name="Kronmiller B."/>
            <person name="Shen D."/>
            <person name="Strem M.D."/>
            <person name="Amoako-Attah I."/>
            <person name="Akrofi A.Y."/>
            <person name="Begoude B.A."/>
            <person name="Ten Hoopen G.M."/>
            <person name="Coulibaly K."/>
            <person name="Kebe B.I."/>
            <person name="Melnick R.L."/>
            <person name="Guiltinan M.J."/>
            <person name="Tyler B.M."/>
            <person name="Meinhardt L.W."/>
            <person name="Bailey B.A."/>
        </authorList>
    </citation>
    <scope>NUCLEOTIDE SEQUENCE [LARGE SCALE GENOMIC DNA]</scope>
    <source>
        <strain evidence="4">sbr112.9</strain>
    </source>
</reference>